<protein>
    <submittedName>
        <fullName evidence="2">Uncharacterized protein</fullName>
    </submittedName>
</protein>
<dbReference type="AlphaFoldDB" id="A0A6V7XNI3"/>
<evidence type="ECO:0000313" key="3">
    <source>
        <dbReference type="Proteomes" id="UP000580250"/>
    </source>
</evidence>
<feature type="transmembrane region" description="Helical" evidence="1">
    <location>
        <begin position="27"/>
        <end position="45"/>
    </location>
</feature>
<keyword evidence="1" id="KW-0472">Membrane</keyword>
<comment type="caution">
    <text evidence="2">The sequence shown here is derived from an EMBL/GenBank/DDBJ whole genome shotgun (WGS) entry which is preliminary data.</text>
</comment>
<accession>A0A6V7XNI3</accession>
<proteinExistence type="predicted"/>
<reference evidence="2 3" key="1">
    <citation type="submission" date="2020-08" db="EMBL/GenBank/DDBJ databases">
        <authorList>
            <person name="Koutsovoulos G."/>
            <person name="Danchin GJ E."/>
        </authorList>
    </citation>
    <scope>NUCLEOTIDE SEQUENCE [LARGE SCALE GENOMIC DNA]</scope>
</reference>
<evidence type="ECO:0000313" key="2">
    <source>
        <dbReference type="EMBL" id="CAD2200823.1"/>
    </source>
</evidence>
<sequence>MSFWTLYTCGGANTKCWSYKSPLFLSQHFPAFLFNINYFIFYLLWMMESTPYYKEKARQLLCLFFLSIRSFNPYLTTKCPYNSSIYPINFLYYSFLVVVTIAPYNNNTRNNNIICSRNNNLRNIWSYAYHSW</sequence>
<name>A0A6V7XNI3_MELEN</name>
<evidence type="ECO:0000256" key="1">
    <source>
        <dbReference type="SAM" id="Phobius"/>
    </source>
</evidence>
<dbReference type="EMBL" id="CAJEWN010001907">
    <property type="protein sequence ID" value="CAD2200823.1"/>
    <property type="molecule type" value="Genomic_DNA"/>
</dbReference>
<keyword evidence="1" id="KW-1133">Transmembrane helix</keyword>
<organism evidence="2 3">
    <name type="scientific">Meloidogyne enterolobii</name>
    <name type="common">Root-knot nematode worm</name>
    <name type="synonym">Meloidogyne mayaguensis</name>
    <dbReference type="NCBI Taxonomy" id="390850"/>
    <lineage>
        <taxon>Eukaryota</taxon>
        <taxon>Metazoa</taxon>
        <taxon>Ecdysozoa</taxon>
        <taxon>Nematoda</taxon>
        <taxon>Chromadorea</taxon>
        <taxon>Rhabditida</taxon>
        <taxon>Tylenchina</taxon>
        <taxon>Tylenchomorpha</taxon>
        <taxon>Tylenchoidea</taxon>
        <taxon>Meloidogynidae</taxon>
        <taxon>Meloidogyninae</taxon>
        <taxon>Meloidogyne</taxon>
    </lineage>
</organism>
<dbReference type="Proteomes" id="UP000580250">
    <property type="component" value="Unassembled WGS sequence"/>
</dbReference>
<gene>
    <name evidence="2" type="ORF">MENT_LOCUS54314</name>
</gene>
<feature type="transmembrane region" description="Helical" evidence="1">
    <location>
        <begin position="86"/>
        <end position="104"/>
    </location>
</feature>
<keyword evidence="1" id="KW-0812">Transmembrane</keyword>